<evidence type="ECO:0000313" key="1">
    <source>
        <dbReference type="EMBL" id="CCK83673.1"/>
    </source>
</evidence>
<reference evidence="2 3" key="1">
    <citation type="submission" date="2012-08" db="EMBL/GenBank/DDBJ databases">
        <title>Draft Genome Sequences of Lactobacillus equicursoris CIP 110162T, isolated from thoroughbred racehorse feces and Lactobacillus sp. CRBIP 24.137 isolated from urine of human.</title>
        <authorList>
            <person name="Cousin S."/>
            <person name="Loux V."/>
            <person name="Ma L."/>
            <person name="Creno S."/>
            <person name="Clermont D."/>
            <person name="Bizet C."/>
            <person name="Bouchier C."/>
        </authorList>
    </citation>
    <scope>NUCLEOTIDE SEQUENCE [LARGE SCALE GENOMIC DNA]</scope>
    <source>
        <strain evidence="2 3">66c</strain>
    </source>
</reference>
<dbReference type="Pfam" id="PF06838">
    <property type="entry name" value="Met_gamma_lyase"/>
    <property type="match status" value="1"/>
</dbReference>
<protein>
    <submittedName>
        <fullName evidence="2">Cystathionine beta-lyase family protein</fullName>
    </submittedName>
</protein>
<evidence type="ECO:0000313" key="3">
    <source>
        <dbReference type="Proteomes" id="UP000009325"/>
    </source>
</evidence>
<dbReference type="GO" id="GO:0016829">
    <property type="term" value="F:lyase activity"/>
    <property type="evidence" value="ECO:0007669"/>
    <property type="project" value="UniProtKB-KW"/>
</dbReference>
<dbReference type="InterPro" id="IPR015421">
    <property type="entry name" value="PyrdxlP-dep_Trfase_major"/>
</dbReference>
<gene>
    <name evidence="1" type="ORF">BN146_05340</name>
    <name evidence="2" type="ORF">BN146_06480</name>
</gene>
<dbReference type="EMBL" id="CALZ01000090">
    <property type="protein sequence ID" value="CCK83673.1"/>
    <property type="molecule type" value="Genomic_DNA"/>
</dbReference>
<dbReference type="SUPFAM" id="SSF53383">
    <property type="entry name" value="PLP-dependent transferases"/>
    <property type="match status" value="1"/>
</dbReference>
<dbReference type="InterPro" id="IPR015424">
    <property type="entry name" value="PyrdxlP-dep_Trfase"/>
</dbReference>
<dbReference type="PANTHER" id="PTHR46658">
    <property type="entry name" value="CYS OR MET METABOLISM PYRIDOXAL-PHOSPHATE-DEPENDENT ENZYME"/>
    <property type="match status" value="1"/>
</dbReference>
<dbReference type="Gene3D" id="3.40.640.10">
    <property type="entry name" value="Type I PLP-dependent aspartate aminotransferase-like (Major domain)"/>
    <property type="match status" value="1"/>
</dbReference>
<dbReference type="InterPro" id="IPR009651">
    <property type="entry name" value="Met_g_lyase_put"/>
</dbReference>
<dbReference type="EMBL" id="CALZ01000099">
    <property type="protein sequence ID" value="CCK83885.1"/>
    <property type="molecule type" value="Genomic_DNA"/>
</dbReference>
<comment type="caution">
    <text evidence="2">The sequence shown here is derived from an EMBL/GenBank/DDBJ whole genome shotgun (WGS) entry which is preliminary data.</text>
</comment>
<name>K0NWY2_9LACO</name>
<sequence>MIERAQQSAESLKVIYRGFFIMNNLPEELAKVVKEVDEQIADRLHEIDDQVVYNQAKVLEAFVDNAVAEADLKGTNGYGDDDEGRDKLEAVYAQVFHTEDALVRPQFVSGTHTLMTALDGNLIPGDTLTYLTGMPYDTLQHAIGLTDDKAGTLIEKGVHFSYVPLKEDGSVDFVKGKEILERDQPKIVAIQRSRGYDTRESFPVAKIRKMIDFIKEVSPKSLIFIDNCYGEFSEKHEPTEYGADFMAGSLIKNAGGGIAQTGGYIVGRKDLVHRAASRLFAPGISDSEGPTLNSLHEFFEGFFLAPNVTGEAIKGMIYSAALMEKLGFDVSPRWDAPRTDLIELITFNDKEKMIKFCQEVQKNSPVDSFVTPIPSHMRGYEDEVIMAGGTFVSGSTVEFSADGPIRPPYAVYMQGGLTYAHDKIAVTNAVKATLFDK</sequence>
<evidence type="ECO:0000313" key="2">
    <source>
        <dbReference type="EMBL" id="CCK83885.1"/>
    </source>
</evidence>
<dbReference type="Proteomes" id="UP000009325">
    <property type="component" value="Unassembled WGS sequence"/>
</dbReference>
<accession>K0NWY2</accession>
<dbReference type="Gene3D" id="3.90.1150.60">
    <property type="entry name" value="Methioning gamme-lyase, C-terminal domain"/>
    <property type="match status" value="1"/>
</dbReference>
<dbReference type="PANTHER" id="PTHR46658:SF1">
    <property type="entry name" value="CYS OR MET METABOLISM PYRIDOXAL-PHOSPHATE-DEPENDENT ENZYME"/>
    <property type="match status" value="1"/>
</dbReference>
<proteinExistence type="predicted"/>
<keyword evidence="2" id="KW-0456">Lyase</keyword>
<dbReference type="AlphaFoldDB" id="K0NWY2"/>
<organism evidence="2 3">
    <name type="scientific">Lactobacillus equicursoris 66c</name>
    <dbReference type="NCBI Taxonomy" id="872326"/>
    <lineage>
        <taxon>Bacteria</taxon>
        <taxon>Bacillati</taxon>
        <taxon>Bacillota</taxon>
        <taxon>Bacilli</taxon>
        <taxon>Lactobacillales</taxon>
        <taxon>Lactobacillaceae</taxon>
        <taxon>Lactobacillus</taxon>
    </lineage>
</organism>